<sequence length="185" mass="20505">MQVPCGLVVRIPGFHPGGPGSIPGMGRMVPWCNVSLADGSKIEREVNTICVKIHLGGHTLPLNLVSIPGVKNNTLLSMDFLELPGIVLNVKKKTWLFNDRPKRQFHFVEKIQESCVAVKSNVSQTAAPLTVKETDHPDLSHADEVNHLTSMQQLELKDQIDLSHADEVNRLTSIQQLELKDHPDQ</sequence>
<comment type="caution">
    <text evidence="1">The sequence shown here is derived from an EMBL/GenBank/DDBJ whole genome shotgun (WGS) entry which is preliminary data.</text>
</comment>
<name>A0A8X6UH48_NEPPI</name>
<dbReference type="Proteomes" id="UP000887013">
    <property type="component" value="Unassembled WGS sequence"/>
</dbReference>
<proteinExistence type="predicted"/>
<evidence type="ECO:0000313" key="1">
    <source>
        <dbReference type="EMBL" id="GFU17076.1"/>
    </source>
</evidence>
<protein>
    <submittedName>
        <fullName evidence="1">Uncharacterized protein</fullName>
    </submittedName>
</protein>
<reference evidence="1" key="1">
    <citation type="submission" date="2020-08" db="EMBL/GenBank/DDBJ databases">
        <title>Multicomponent nature underlies the extraordinary mechanical properties of spider dragline silk.</title>
        <authorList>
            <person name="Kono N."/>
            <person name="Nakamura H."/>
            <person name="Mori M."/>
            <person name="Yoshida Y."/>
            <person name="Ohtoshi R."/>
            <person name="Malay A.D."/>
            <person name="Moran D.A.P."/>
            <person name="Tomita M."/>
            <person name="Numata K."/>
            <person name="Arakawa K."/>
        </authorList>
    </citation>
    <scope>NUCLEOTIDE SEQUENCE</scope>
</reference>
<keyword evidence="2" id="KW-1185">Reference proteome</keyword>
<organism evidence="1 2">
    <name type="scientific">Nephila pilipes</name>
    <name type="common">Giant wood spider</name>
    <name type="synonym">Nephila maculata</name>
    <dbReference type="NCBI Taxonomy" id="299642"/>
    <lineage>
        <taxon>Eukaryota</taxon>
        <taxon>Metazoa</taxon>
        <taxon>Ecdysozoa</taxon>
        <taxon>Arthropoda</taxon>
        <taxon>Chelicerata</taxon>
        <taxon>Arachnida</taxon>
        <taxon>Araneae</taxon>
        <taxon>Araneomorphae</taxon>
        <taxon>Entelegynae</taxon>
        <taxon>Araneoidea</taxon>
        <taxon>Nephilidae</taxon>
        <taxon>Nephila</taxon>
    </lineage>
</organism>
<dbReference type="EMBL" id="BMAW01030573">
    <property type="protein sequence ID" value="GFU17076.1"/>
    <property type="molecule type" value="Genomic_DNA"/>
</dbReference>
<dbReference type="AlphaFoldDB" id="A0A8X6UH48"/>
<accession>A0A8X6UH48</accession>
<evidence type="ECO:0000313" key="2">
    <source>
        <dbReference type="Proteomes" id="UP000887013"/>
    </source>
</evidence>
<dbReference type="OrthoDB" id="425619at2759"/>
<gene>
    <name evidence="1" type="ORF">NPIL_427131</name>
</gene>